<comment type="similarity">
    <text evidence="1">Belongs to the short-chain dehydrogenases/reductases (SDR) family.</text>
</comment>
<gene>
    <name evidence="3" type="ORF">NK662_14150</name>
</gene>
<dbReference type="Gene3D" id="3.40.50.720">
    <property type="entry name" value="NAD(P)-binding Rossmann-like Domain"/>
    <property type="match status" value="1"/>
</dbReference>
<dbReference type="GO" id="GO:0008206">
    <property type="term" value="P:bile acid metabolic process"/>
    <property type="evidence" value="ECO:0007669"/>
    <property type="project" value="UniProtKB-ARBA"/>
</dbReference>
<comment type="caution">
    <text evidence="3">The sequence shown here is derived from an EMBL/GenBank/DDBJ whole genome shotgun (WGS) entry which is preliminary data.</text>
</comment>
<dbReference type="Pfam" id="PF13561">
    <property type="entry name" value="adh_short_C2"/>
    <property type="match status" value="1"/>
</dbReference>
<protein>
    <submittedName>
        <fullName evidence="3">Glucose 1-dehydrogenase</fullName>
        <ecNumber evidence="3">1.1.1.47</ecNumber>
    </submittedName>
</protein>
<organism evidence="3 4">
    <name type="scientific">Ectobacillus ponti</name>
    <dbReference type="NCBI Taxonomy" id="2961894"/>
    <lineage>
        <taxon>Bacteria</taxon>
        <taxon>Bacillati</taxon>
        <taxon>Bacillota</taxon>
        <taxon>Bacilli</taxon>
        <taxon>Bacillales</taxon>
        <taxon>Bacillaceae</taxon>
        <taxon>Ectobacillus</taxon>
    </lineage>
</organism>
<dbReference type="PRINTS" id="PR00081">
    <property type="entry name" value="GDHRDH"/>
</dbReference>
<dbReference type="InterPro" id="IPR002347">
    <property type="entry name" value="SDR_fam"/>
</dbReference>
<dbReference type="PANTHER" id="PTHR42760:SF133">
    <property type="entry name" value="3-OXOACYL-[ACYL-CARRIER-PROTEIN] REDUCTASE"/>
    <property type="match status" value="1"/>
</dbReference>
<dbReference type="RefSeq" id="WP_254759591.1">
    <property type="nucleotide sequence ID" value="NZ_JANCLT010000007.1"/>
</dbReference>
<evidence type="ECO:0000313" key="3">
    <source>
        <dbReference type="EMBL" id="MCP8969669.1"/>
    </source>
</evidence>
<evidence type="ECO:0000313" key="4">
    <source>
        <dbReference type="Proteomes" id="UP001156102"/>
    </source>
</evidence>
<dbReference type="SUPFAM" id="SSF51735">
    <property type="entry name" value="NAD(P)-binding Rossmann-fold domains"/>
    <property type="match status" value="1"/>
</dbReference>
<evidence type="ECO:0000256" key="2">
    <source>
        <dbReference type="ARBA" id="ARBA00023002"/>
    </source>
</evidence>
<dbReference type="PANTHER" id="PTHR42760">
    <property type="entry name" value="SHORT-CHAIN DEHYDROGENASES/REDUCTASES FAMILY MEMBER"/>
    <property type="match status" value="1"/>
</dbReference>
<dbReference type="PROSITE" id="PS00061">
    <property type="entry name" value="ADH_SHORT"/>
    <property type="match status" value="1"/>
</dbReference>
<dbReference type="NCBIfam" id="NF005559">
    <property type="entry name" value="PRK07231.1"/>
    <property type="match status" value="1"/>
</dbReference>
<dbReference type="AlphaFoldDB" id="A0AA42BRN1"/>
<accession>A0AA42BRN1</accession>
<keyword evidence="2 3" id="KW-0560">Oxidoreductase</keyword>
<dbReference type="Proteomes" id="UP001156102">
    <property type="component" value="Unassembled WGS sequence"/>
</dbReference>
<proteinExistence type="inferred from homology"/>
<dbReference type="EC" id="1.1.1.47" evidence="3"/>
<dbReference type="GO" id="GO:0047936">
    <property type="term" value="F:glucose 1-dehydrogenase [NAD(P)+] activity"/>
    <property type="evidence" value="ECO:0007669"/>
    <property type="project" value="UniProtKB-EC"/>
</dbReference>
<dbReference type="FunFam" id="3.40.50.720:FF:000084">
    <property type="entry name" value="Short-chain dehydrogenase reductase"/>
    <property type="match status" value="1"/>
</dbReference>
<dbReference type="InterPro" id="IPR020904">
    <property type="entry name" value="Sc_DH/Rdtase_CS"/>
</dbReference>
<dbReference type="PRINTS" id="PR00080">
    <property type="entry name" value="SDRFAMILY"/>
</dbReference>
<sequence length="261" mass="27812">MSDLRLAGKVALVTGGGQGIGRAICLRLASDGADVAIADLNLESAQGVAREVEELGRRAFAMQVDVRSKEAVRNSVHQVVAELGSIDILVNNAGVGLFNGIFEIDEQELDLQYEVNVKGLFFAMQAAAEYMVKNNSGKIINLASQAGRRGEPFALSYCMSKAAVISMTQSAAMALAPHKINVNAVAPGVVDTPFWEKVDKIFARLQNLPEGEPRRRAVEAIPLGRIEQPEDVANVVSFLAGPDSNYMTGQTVNVDGGNVLS</sequence>
<reference evidence="3" key="1">
    <citation type="submission" date="2022-07" db="EMBL/GenBank/DDBJ databases">
        <authorList>
            <person name="Li W.-J."/>
            <person name="Deng Q.-Q."/>
        </authorList>
    </citation>
    <scope>NUCLEOTIDE SEQUENCE</scope>
    <source>
        <strain evidence="3">SYSU M60031</strain>
    </source>
</reference>
<keyword evidence="4" id="KW-1185">Reference proteome</keyword>
<name>A0AA42BRN1_9BACI</name>
<dbReference type="EMBL" id="JANCLT010000007">
    <property type="protein sequence ID" value="MCP8969669.1"/>
    <property type="molecule type" value="Genomic_DNA"/>
</dbReference>
<evidence type="ECO:0000256" key="1">
    <source>
        <dbReference type="ARBA" id="ARBA00006484"/>
    </source>
</evidence>
<dbReference type="InterPro" id="IPR036291">
    <property type="entry name" value="NAD(P)-bd_dom_sf"/>
</dbReference>